<protein>
    <recommendedName>
        <fullName evidence="2">Alpha-galactosidase NEW3 domain-containing protein</fullName>
    </recommendedName>
</protein>
<evidence type="ECO:0000256" key="1">
    <source>
        <dbReference type="SAM" id="Phobius"/>
    </source>
</evidence>
<evidence type="ECO:0000259" key="2">
    <source>
        <dbReference type="Pfam" id="PF10633"/>
    </source>
</evidence>
<keyword evidence="1" id="KW-0472">Membrane</keyword>
<organism evidence="3 4">
    <name type="scientific">Sphingobacterium faecale</name>
    <dbReference type="NCBI Taxonomy" id="2803775"/>
    <lineage>
        <taxon>Bacteria</taxon>
        <taxon>Pseudomonadati</taxon>
        <taxon>Bacteroidota</taxon>
        <taxon>Sphingobacteriia</taxon>
        <taxon>Sphingobacteriales</taxon>
        <taxon>Sphingobacteriaceae</taxon>
        <taxon>Sphingobacterium</taxon>
    </lineage>
</organism>
<dbReference type="EMBL" id="JAERTY010000001">
    <property type="protein sequence ID" value="MBL1407501.1"/>
    <property type="molecule type" value="Genomic_DNA"/>
</dbReference>
<keyword evidence="1" id="KW-1133">Transmembrane helix</keyword>
<comment type="caution">
    <text evidence="3">The sequence shown here is derived from an EMBL/GenBank/DDBJ whole genome shotgun (WGS) entry which is preliminary data.</text>
</comment>
<keyword evidence="4" id="KW-1185">Reference proteome</keyword>
<dbReference type="Gene3D" id="2.60.40.10">
    <property type="entry name" value="Immunoglobulins"/>
    <property type="match status" value="1"/>
</dbReference>
<keyword evidence="1" id="KW-0812">Transmembrane</keyword>
<dbReference type="RefSeq" id="WP_202101297.1">
    <property type="nucleotide sequence ID" value="NZ_JAERTY010000001.1"/>
</dbReference>
<proteinExistence type="predicted"/>
<dbReference type="PANTHER" id="PTHR39198:SF1">
    <property type="entry name" value="ALPHA-GALACTOSIDASE NEW3 DOMAIN-CONTAINING PROTEIN"/>
    <property type="match status" value="1"/>
</dbReference>
<sequence>MFKGFIFTEHLKSRIVSKALILACISASYAVQNVTAQEANNALSPNFKVRLINLEAPSTEVFRYNGSITNPSGQERIYELQASLPPGWSVAYKTEGMQVTSINLEPHTSKEVSIEITPSYTADIKKHIIPVKAITQGDTAVVKLESVIKGTYKMEISTQNQVLSGHTTTGSKKELFLTVKNTGSMPLENIELATQLPSKWESSFEADKIDKLDPGKTKDVKVNIKVPDKTIAGDYMVNVSAKNSHLESSLAYRMEVKTSLLTGWLGMLLIILAIGFIYILIRKYGRR</sequence>
<reference evidence="3 4" key="1">
    <citation type="submission" date="2021-01" db="EMBL/GenBank/DDBJ databases">
        <title>C459-1 draft genome sequence.</title>
        <authorList>
            <person name="Zhang X.-F."/>
        </authorList>
    </citation>
    <scope>NUCLEOTIDE SEQUENCE [LARGE SCALE GENOMIC DNA]</scope>
    <source>
        <strain evidence="4">C459-1</strain>
    </source>
</reference>
<dbReference type="Pfam" id="PF10633">
    <property type="entry name" value="NPCBM_assoc"/>
    <property type="match status" value="1"/>
</dbReference>
<gene>
    <name evidence="3" type="ORF">JKG61_01920</name>
</gene>
<dbReference type="Proteomes" id="UP000625283">
    <property type="component" value="Unassembled WGS sequence"/>
</dbReference>
<dbReference type="InterPro" id="IPR013783">
    <property type="entry name" value="Ig-like_fold"/>
</dbReference>
<accession>A0ABS1R0T0</accession>
<evidence type="ECO:0000313" key="4">
    <source>
        <dbReference type="Proteomes" id="UP000625283"/>
    </source>
</evidence>
<dbReference type="PANTHER" id="PTHR39198">
    <property type="entry name" value="HYPOTHETICAL MEMBRANE PROTEIN, CONSERVED"/>
    <property type="match status" value="1"/>
</dbReference>
<feature type="domain" description="Alpha-galactosidase NEW3" evidence="2">
    <location>
        <begin position="168"/>
        <end position="242"/>
    </location>
</feature>
<name>A0ABS1R0T0_9SPHI</name>
<feature type="transmembrane region" description="Helical" evidence="1">
    <location>
        <begin position="261"/>
        <end position="281"/>
    </location>
</feature>
<dbReference type="InterPro" id="IPR018905">
    <property type="entry name" value="A-galactase_NEW3"/>
</dbReference>
<evidence type="ECO:0000313" key="3">
    <source>
        <dbReference type="EMBL" id="MBL1407501.1"/>
    </source>
</evidence>